<feature type="region of interest" description="Disordered" evidence="1">
    <location>
        <begin position="146"/>
        <end position="166"/>
    </location>
</feature>
<dbReference type="Proteomes" id="UP001597327">
    <property type="component" value="Unassembled WGS sequence"/>
</dbReference>
<keyword evidence="3" id="KW-1185">Reference proteome</keyword>
<proteinExistence type="predicted"/>
<evidence type="ECO:0000256" key="1">
    <source>
        <dbReference type="SAM" id="MobiDB-lite"/>
    </source>
</evidence>
<dbReference type="EMBL" id="JBHUFA010000013">
    <property type="protein sequence ID" value="MFD1697013.1"/>
    <property type="molecule type" value="Genomic_DNA"/>
</dbReference>
<dbReference type="RefSeq" id="WP_149894183.1">
    <property type="nucleotide sequence ID" value="NZ_JBHUFA010000013.1"/>
</dbReference>
<accession>A0ABW4K217</accession>
<name>A0ABW4K217_9HYPH</name>
<evidence type="ECO:0000313" key="3">
    <source>
        <dbReference type="Proteomes" id="UP001597327"/>
    </source>
</evidence>
<reference evidence="3" key="1">
    <citation type="journal article" date="2019" name="Int. J. Syst. Evol. Microbiol.">
        <title>The Global Catalogue of Microorganisms (GCM) 10K type strain sequencing project: providing services to taxonomists for standard genome sequencing and annotation.</title>
        <authorList>
            <consortium name="The Broad Institute Genomics Platform"/>
            <consortium name="The Broad Institute Genome Sequencing Center for Infectious Disease"/>
            <person name="Wu L."/>
            <person name="Ma J."/>
        </authorList>
    </citation>
    <scope>NUCLEOTIDE SEQUENCE [LARGE SCALE GENOMIC DNA]</scope>
    <source>
        <strain evidence="3">JCM 3369</strain>
    </source>
</reference>
<gene>
    <name evidence="2" type="ORF">ACFSC7_15955</name>
</gene>
<evidence type="ECO:0000313" key="2">
    <source>
        <dbReference type="EMBL" id="MFD1697013.1"/>
    </source>
</evidence>
<organism evidence="2 3">
    <name type="scientific">Roseibium aestuarii</name>
    <dbReference type="NCBI Taxonomy" id="2600299"/>
    <lineage>
        <taxon>Bacteria</taxon>
        <taxon>Pseudomonadati</taxon>
        <taxon>Pseudomonadota</taxon>
        <taxon>Alphaproteobacteria</taxon>
        <taxon>Hyphomicrobiales</taxon>
        <taxon>Stappiaceae</taxon>
        <taxon>Roseibium</taxon>
    </lineage>
</organism>
<sequence>MQDALPRSARWALALAALNCLTVFTAVGLCNRQVLETADHLVITGGGFIFNYRIADIRAGITVGTRKPLPETSRMEVTFHLPGAAPIVMDQPPIPYRLNYTFETASLSGIEPEMGYLVELNLMRDEQTLEHHEKILKTGVAPKAMPTKPLTLGPGYTPNPEAWPPK</sequence>
<protein>
    <submittedName>
        <fullName evidence="2">Uncharacterized protein</fullName>
    </submittedName>
</protein>
<comment type="caution">
    <text evidence="2">The sequence shown here is derived from an EMBL/GenBank/DDBJ whole genome shotgun (WGS) entry which is preliminary data.</text>
</comment>